<dbReference type="Proteomes" id="UP000193498">
    <property type="component" value="Unassembled WGS sequence"/>
</dbReference>
<dbReference type="GO" id="GO:0007062">
    <property type="term" value="P:sister chromatid cohesion"/>
    <property type="evidence" value="ECO:0007669"/>
    <property type="project" value="InterPro"/>
</dbReference>
<dbReference type="GO" id="GO:1990414">
    <property type="term" value="P:replication-born double-strand break repair via sister chromatid exchange"/>
    <property type="evidence" value="ECO:0007669"/>
    <property type="project" value="TreeGrafter"/>
</dbReference>
<evidence type="ECO:0000259" key="5">
    <source>
        <dbReference type="Pfam" id="PF04824"/>
    </source>
</evidence>
<dbReference type="InParanoid" id="A0A1Y1WPG6"/>
<dbReference type="InterPro" id="IPR023093">
    <property type="entry name" value="ScpA-like_C"/>
</dbReference>
<comment type="similarity">
    <text evidence="2">Belongs to the rad21 family.</text>
</comment>
<evidence type="ECO:0000256" key="3">
    <source>
        <dbReference type="ARBA" id="ARBA00023242"/>
    </source>
</evidence>
<name>A0A1Y1WPG6_9FUNG</name>
<dbReference type="InterPro" id="IPR006909">
    <property type="entry name" value="Rad21/Rec8_C_eu"/>
</dbReference>
<comment type="subcellular location">
    <subcellularLocation>
        <location evidence="1">Nucleus</location>
    </subcellularLocation>
</comment>
<evidence type="ECO:0000259" key="6">
    <source>
        <dbReference type="Pfam" id="PF04825"/>
    </source>
</evidence>
<dbReference type="InterPro" id="IPR006910">
    <property type="entry name" value="Rad21_Rec8_N"/>
</dbReference>
<evidence type="ECO:0000313" key="9">
    <source>
        <dbReference type="Proteomes" id="UP000193498"/>
    </source>
</evidence>
<dbReference type="Pfam" id="PF04824">
    <property type="entry name" value="Rad21_Rec8"/>
    <property type="match status" value="1"/>
</dbReference>
<dbReference type="GO" id="GO:0003682">
    <property type="term" value="F:chromatin binding"/>
    <property type="evidence" value="ECO:0007669"/>
    <property type="project" value="TreeGrafter"/>
</dbReference>
<dbReference type="STRING" id="1314790.A0A1Y1WPG6"/>
<feature type="domain" description="Rad21/Rec8-like protein C-terminal eukaryotic" evidence="5">
    <location>
        <begin position="538"/>
        <end position="579"/>
    </location>
</feature>
<evidence type="ECO:0000313" key="7">
    <source>
        <dbReference type="EMBL" id="ORX65574.1"/>
    </source>
</evidence>
<dbReference type="PANTHER" id="PTHR12585:SF69">
    <property type="entry name" value="FI11703P"/>
    <property type="match status" value="1"/>
</dbReference>
<proteinExistence type="inferred from homology"/>
<organism evidence="8 9">
    <name type="scientific">Basidiobolus meristosporus CBS 931.73</name>
    <dbReference type="NCBI Taxonomy" id="1314790"/>
    <lineage>
        <taxon>Eukaryota</taxon>
        <taxon>Fungi</taxon>
        <taxon>Fungi incertae sedis</taxon>
        <taxon>Zoopagomycota</taxon>
        <taxon>Entomophthoromycotina</taxon>
        <taxon>Basidiobolomycetes</taxon>
        <taxon>Basidiobolales</taxon>
        <taxon>Basidiobolaceae</taxon>
        <taxon>Basidiobolus</taxon>
    </lineage>
</organism>
<sequence>MFYSEAILSKKGPLAKVWLAAHWERKLSKAQFLQANIQSSVGAIVGGDQPPLALRLSGQLLLGVVRIYSRKARYLLEDCNEALVKIKMAFRPGMVDMPSEQAVASFNTITLADNITEFDILLPDPDFNLQNWEALEAPTQESQIVSRPQDITLQEGLGAATIDVGLGRDDLFGQGFEVEEGRELDLGLEDDFRPALLGDDSTMDIEVGRDAQPELSFSIDGPGDITLDEGKPGMEPLGELPEFSFEAKPGEENLFDDMDLGLDRPEEPIAVEQGAPEEEIPEQEQSMLEAPAMVAPARIISRQTRKRKLIVDQVIELPSDHISGQLRDTSDITQEEVYLPVSKKMMRLKQIQDEGAQYYLSLGGPQNMVPELMGLFTRDLVKDQQTVPDAEESREAFGLDIEEELMPSVPVEEPETSGIDLGEPAPIEDEIFGIEHEEQISAEQARTEEGGEEIPQVPASPALSISAEQPFISEHTAQDLGRSEIFDAEEIEEPEAGTEAAFSKSTVKTMNLLRSEIQKAADPGMETTTNLKYRNIAGQATRTDAVKFFFELLVLSTKDVVKVKQSEPYGDIEITPKEKLFEHTTLTA</sequence>
<protein>
    <recommendedName>
        <fullName evidence="10">Rad21/Rec8-like protein N-terminal domain-containing protein</fullName>
    </recommendedName>
</protein>
<comment type="caution">
    <text evidence="8">The sequence shown here is derived from an EMBL/GenBank/DDBJ whole genome shotgun (WGS) entry which is preliminary data.</text>
</comment>
<dbReference type="FunCoup" id="A0A1Y1WPG6">
    <property type="interactions" value="414"/>
</dbReference>
<evidence type="ECO:0000256" key="2">
    <source>
        <dbReference type="ARBA" id="ARBA00009870"/>
    </source>
</evidence>
<dbReference type="InterPro" id="IPR039781">
    <property type="entry name" value="Rad21/Rec8-like"/>
</dbReference>
<keyword evidence="9" id="KW-1185">Reference proteome</keyword>
<dbReference type="PANTHER" id="PTHR12585">
    <property type="entry name" value="SCC1 / RAD21 FAMILY MEMBER"/>
    <property type="match status" value="1"/>
</dbReference>
<feature type="region of interest" description="Disordered" evidence="4">
    <location>
        <begin position="442"/>
        <end position="463"/>
    </location>
</feature>
<dbReference type="OrthoDB" id="10071381at2759"/>
<accession>A0A1Y1WPG6</accession>
<dbReference type="EMBL" id="MCFE01001136">
    <property type="protein sequence ID" value="ORX65574.1"/>
    <property type="molecule type" value="Genomic_DNA"/>
</dbReference>
<dbReference type="GO" id="GO:0005634">
    <property type="term" value="C:nucleus"/>
    <property type="evidence" value="ECO:0007669"/>
    <property type="project" value="UniProtKB-SubCell"/>
</dbReference>
<dbReference type="CDD" id="cd21788">
    <property type="entry name" value="Rad21_Rec8_M_SpRad21p-like"/>
    <property type="match status" value="1"/>
</dbReference>
<dbReference type="InterPro" id="IPR036390">
    <property type="entry name" value="WH_DNA-bd_sf"/>
</dbReference>
<dbReference type="Pfam" id="PF04825">
    <property type="entry name" value="Rad21_Rec8_N"/>
    <property type="match status" value="1"/>
</dbReference>
<dbReference type="GO" id="GO:0008278">
    <property type="term" value="C:cohesin complex"/>
    <property type="evidence" value="ECO:0007669"/>
    <property type="project" value="InterPro"/>
</dbReference>
<gene>
    <name evidence="7" type="ORF">K493DRAFT_294493</name>
    <name evidence="8" type="ORF">K493DRAFT_412641</name>
</gene>
<dbReference type="Gene3D" id="1.10.10.580">
    <property type="entry name" value="Structural maintenance of chromosome 1. Chain E"/>
    <property type="match status" value="1"/>
</dbReference>
<dbReference type="EMBL" id="MCFE01001015">
    <property type="protein sequence ID" value="ORX75437.1"/>
    <property type="molecule type" value="Genomic_DNA"/>
</dbReference>
<dbReference type="AlphaFoldDB" id="A0A1Y1WPG6"/>
<dbReference type="SUPFAM" id="SSF46785">
    <property type="entry name" value="Winged helix' DNA-binding domain"/>
    <property type="match status" value="1"/>
</dbReference>
<evidence type="ECO:0000256" key="4">
    <source>
        <dbReference type="SAM" id="MobiDB-lite"/>
    </source>
</evidence>
<feature type="domain" description="Rad21/Rec8-like protein N-terminal" evidence="6">
    <location>
        <begin position="1"/>
        <end position="102"/>
    </location>
</feature>
<evidence type="ECO:0000313" key="8">
    <source>
        <dbReference type="EMBL" id="ORX75437.1"/>
    </source>
</evidence>
<evidence type="ECO:0000256" key="1">
    <source>
        <dbReference type="ARBA" id="ARBA00004123"/>
    </source>
</evidence>
<keyword evidence="3" id="KW-0539">Nucleus</keyword>
<reference evidence="8 9" key="1">
    <citation type="submission" date="2016-07" db="EMBL/GenBank/DDBJ databases">
        <title>Pervasive Adenine N6-methylation of Active Genes in Fungi.</title>
        <authorList>
            <consortium name="DOE Joint Genome Institute"/>
            <person name="Mondo S.J."/>
            <person name="Dannebaum R.O."/>
            <person name="Kuo R.C."/>
            <person name="Labutti K."/>
            <person name="Haridas S."/>
            <person name="Kuo A."/>
            <person name="Salamov A."/>
            <person name="Ahrendt S.R."/>
            <person name="Lipzen A."/>
            <person name="Sullivan W."/>
            <person name="Andreopoulos W.B."/>
            <person name="Clum A."/>
            <person name="Lindquist E."/>
            <person name="Daum C."/>
            <person name="Ramamoorthy G.K."/>
            <person name="Gryganskyi A."/>
            <person name="Culley D."/>
            <person name="Magnuson J.K."/>
            <person name="James T.Y."/>
            <person name="O'Malley M.A."/>
            <person name="Stajich J.E."/>
            <person name="Spatafora J.W."/>
            <person name="Visel A."/>
            <person name="Grigoriev I.V."/>
        </authorList>
    </citation>
    <scope>NUCLEOTIDE SEQUENCE [LARGE SCALE GENOMIC DNA]</scope>
    <source>
        <strain evidence="8 9">CBS 931.73</strain>
    </source>
</reference>
<evidence type="ECO:0008006" key="10">
    <source>
        <dbReference type="Google" id="ProtNLM"/>
    </source>
</evidence>